<dbReference type="Pfam" id="PF04536">
    <property type="entry name" value="TPM_phosphatase"/>
    <property type="match status" value="1"/>
</dbReference>
<feature type="compositionally biased region" description="Basic and acidic residues" evidence="1">
    <location>
        <begin position="40"/>
        <end position="51"/>
    </location>
</feature>
<dbReference type="RefSeq" id="WP_345249364.1">
    <property type="nucleotide sequence ID" value="NZ_BAABHD010000084.1"/>
</dbReference>
<dbReference type="InterPro" id="IPR007621">
    <property type="entry name" value="TPM_dom"/>
</dbReference>
<evidence type="ECO:0000256" key="1">
    <source>
        <dbReference type="SAM" id="MobiDB-lite"/>
    </source>
</evidence>
<evidence type="ECO:0000259" key="3">
    <source>
        <dbReference type="Pfam" id="PF04536"/>
    </source>
</evidence>
<evidence type="ECO:0000313" key="4">
    <source>
        <dbReference type="EMBL" id="GAA4469138.1"/>
    </source>
</evidence>
<feature type="chain" id="PRO_5045156986" description="TPM domain-containing protein" evidence="2">
    <location>
        <begin position="24"/>
        <end position="191"/>
    </location>
</feature>
<evidence type="ECO:0000313" key="5">
    <source>
        <dbReference type="Proteomes" id="UP001501175"/>
    </source>
</evidence>
<feature type="region of interest" description="Disordered" evidence="1">
    <location>
        <begin position="32"/>
        <end position="51"/>
    </location>
</feature>
<name>A0ABP8NPD4_9BACT</name>
<sequence length="191" mass="21492">MTSLKCFALLILLAFTSCSIVSCQSKRSASQEADDQVQSLREEYRRNPPERKGYVNNYENLYTDKEEKTLDSLLALFTEKTTIEIAVFTIDTVMTERDSLDAFTLRVANTWGVGQTGKNKGVVIGISRGHKRMRIQNGYGIEKLISDAETKLIVDTAFLPFFRKDLYFEGTRNGLAVLMATLEGRSQPVNS</sequence>
<dbReference type="Proteomes" id="UP001501175">
    <property type="component" value="Unassembled WGS sequence"/>
</dbReference>
<proteinExistence type="predicted"/>
<protein>
    <recommendedName>
        <fullName evidence="3">TPM domain-containing protein</fullName>
    </recommendedName>
</protein>
<accession>A0ABP8NPD4</accession>
<organism evidence="4 5">
    <name type="scientific">Nibrella saemangeumensis</name>
    <dbReference type="NCBI Taxonomy" id="1084526"/>
    <lineage>
        <taxon>Bacteria</taxon>
        <taxon>Pseudomonadati</taxon>
        <taxon>Bacteroidota</taxon>
        <taxon>Cytophagia</taxon>
        <taxon>Cytophagales</taxon>
        <taxon>Spirosomataceae</taxon>
        <taxon>Nibrella</taxon>
    </lineage>
</organism>
<dbReference type="PROSITE" id="PS51257">
    <property type="entry name" value="PROKAR_LIPOPROTEIN"/>
    <property type="match status" value="1"/>
</dbReference>
<feature type="domain" description="TPM" evidence="3">
    <location>
        <begin position="55"/>
        <end position="179"/>
    </location>
</feature>
<gene>
    <name evidence="4" type="ORF">GCM10023189_55630</name>
</gene>
<dbReference type="PANTHER" id="PTHR30373:SF2">
    <property type="entry name" value="UPF0603 PROTEIN YGCG"/>
    <property type="match status" value="1"/>
</dbReference>
<comment type="caution">
    <text evidence="4">The sequence shown here is derived from an EMBL/GenBank/DDBJ whole genome shotgun (WGS) entry which is preliminary data.</text>
</comment>
<keyword evidence="5" id="KW-1185">Reference proteome</keyword>
<keyword evidence="2" id="KW-0732">Signal</keyword>
<feature type="signal peptide" evidence="2">
    <location>
        <begin position="1"/>
        <end position="23"/>
    </location>
</feature>
<dbReference type="Gene3D" id="3.10.310.50">
    <property type="match status" value="1"/>
</dbReference>
<reference evidence="5" key="1">
    <citation type="journal article" date="2019" name="Int. J. Syst. Evol. Microbiol.">
        <title>The Global Catalogue of Microorganisms (GCM) 10K type strain sequencing project: providing services to taxonomists for standard genome sequencing and annotation.</title>
        <authorList>
            <consortium name="The Broad Institute Genomics Platform"/>
            <consortium name="The Broad Institute Genome Sequencing Center for Infectious Disease"/>
            <person name="Wu L."/>
            <person name="Ma J."/>
        </authorList>
    </citation>
    <scope>NUCLEOTIDE SEQUENCE [LARGE SCALE GENOMIC DNA]</scope>
    <source>
        <strain evidence="5">JCM 17927</strain>
    </source>
</reference>
<evidence type="ECO:0000256" key="2">
    <source>
        <dbReference type="SAM" id="SignalP"/>
    </source>
</evidence>
<dbReference type="EMBL" id="BAABHD010000084">
    <property type="protein sequence ID" value="GAA4469138.1"/>
    <property type="molecule type" value="Genomic_DNA"/>
</dbReference>
<dbReference type="PANTHER" id="PTHR30373">
    <property type="entry name" value="UPF0603 PROTEIN YGCG"/>
    <property type="match status" value="1"/>
</dbReference>